<dbReference type="AlphaFoldDB" id="A0A1Y1ZR63"/>
<evidence type="ECO:0000313" key="3">
    <source>
        <dbReference type="Proteomes" id="UP000193144"/>
    </source>
</evidence>
<sequence length="236" mass="25861">MSTKLFTFASLLALASALPHSTLSQRRAQNTECWQTNPGTSFYRCDNGYVGCFASDPCALPAKPVNVYELTKPRSYNIYVLSEAQHNVEDKVPHVDLNKPADSSITTTNAMVFDNVPAGAKNCQLHWRSTAPNDENSFTVAGSGAAFSRQLLGFPSGDEIVSFDGLKKYQDPNAKWSQSLDFTGWTEMPGSHTGPRLNCATQVALELKGSDGPADQENRVFITLTETNGFYLTYEL</sequence>
<evidence type="ECO:0000313" key="2">
    <source>
        <dbReference type="EMBL" id="ORY12759.1"/>
    </source>
</evidence>
<feature type="signal peptide" evidence="1">
    <location>
        <begin position="1"/>
        <end position="17"/>
    </location>
</feature>
<feature type="chain" id="PRO_5012892249" description="Ubiquitin 3 binding protein But2 C-terminal domain-containing protein" evidence="1">
    <location>
        <begin position="18"/>
        <end position="236"/>
    </location>
</feature>
<keyword evidence="3" id="KW-1185">Reference proteome</keyword>
<dbReference type="Proteomes" id="UP000193144">
    <property type="component" value="Unassembled WGS sequence"/>
</dbReference>
<proteinExistence type="predicted"/>
<gene>
    <name evidence="2" type="ORF">BCR34DRAFT_563323</name>
</gene>
<evidence type="ECO:0000256" key="1">
    <source>
        <dbReference type="SAM" id="SignalP"/>
    </source>
</evidence>
<comment type="caution">
    <text evidence="2">The sequence shown here is derived from an EMBL/GenBank/DDBJ whole genome shotgun (WGS) entry which is preliminary data.</text>
</comment>
<keyword evidence="1" id="KW-0732">Signal</keyword>
<protein>
    <recommendedName>
        <fullName evidence="4">Ubiquitin 3 binding protein But2 C-terminal domain-containing protein</fullName>
    </recommendedName>
</protein>
<accession>A0A1Y1ZR63</accession>
<dbReference type="EMBL" id="MCFA01000048">
    <property type="protein sequence ID" value="ORY12759.1"/>
    <property type="molecule type" value="Genomic_DNA"/>
</dbReference>
<organism evidence="2 3">
    <name type="scientific">Clohesyomyces aquaticus</name>
    <dbReference type="NCBI Taxonomy" id="1231657"/>
    <lineage>
        <taxon>Eukaryota</taxon>
        <taxon>Fungi</taxon>
        <taxon>Dikarya</taxon>
        <taxon>Ascomycota</taxon>
        <taxon>Pezizomycotina</taxon>
        <taxon>Dothideomycetes</taxon>
        <taxon>Pleosporomycetidae</taxon>
        <taxon>Pleosporales</taxon>
        <taxon>Lindgomycetaceae</taxon>
        <taxon>Clohesyomyces</taxon>
    </lineage>
</organism>
<evidence type="ECO:0008006" key="4">
    <source>
        <dbReference type="Google" id="ProtNLM"/>
    </source>
</evidence>
<name>A0A1Y1ZR63_9PLEO</name>
<dbReference type="OrthoDB" id="5431298at2759"/>
<reference evidence="2 3" key="1">
    <citation type="submission" date="2016-07" db="EMBL/GenBank/DDBJ databases">
        <title>Pervasive Adenine N6-methylation of Active Genes in Fungi.</title>
        <authorList>
            <consortium name="DOE Joint Genome Institute"/>
            <person name="Mondo S.J."/>
            <person name="Dannebaum R.O."/>
            <person name="Kuo R.C."/>
            <person name="Labutti K."/>
            <person name="Haridas S."/>
            <person name="Kuo A."/>
            <person name="Salamov A."/>
            <person name="Ahrendt S.R."/>
            <person name="Lipzen A."/>
            <person name="Sullivan W."/>
            <person name="Andreopoulos W.B."/>
            <person name="Clum A."/>
            <person name="Lindquist E."/>
            <person name="Daum C."/>
            <person name="Ramamoorthy G.K."/>
            <person name="Gryganskyi A."/>
            <person name="Culley D."/>
            <person name="Magnuson J.K."/>
            <person name="James T.Y."/>
            <person name="O'Malley M.A."/>
            <person name="Stajich J.E."/>
            <person name="Spatafora J.W."/>
            <person name="Visel A."/>
            <person name="Grigoriev I.V."/>
        </authorList>
    </citation>
    <scope>NUCLEOTIDE SEQUENCE [LARGE SCALE GENOMIC DNA]</scope>
    <source>
        <strain evidence="2 3">CBS 115471</strain>
    </source>
</reference>